<protein>
    <recommendedName>
        <fullName evidence="3">CSD domain-containing protein</fullName>
    </recommendedName>
</protein>
<gene>
    <name evidence="1" type="ORF">M768_02050</name>
</gene>
<evidence type="ECO:0000313" key="1">
    <source>
        <dbReference type="EMBL" id="KON74740.1"/>
    </source>
</evidence>
<comment type="caution">
    <text evidence="1">The sequence shown here is derived from an EMBL/GenBank/DDBJ whole genome shotgun (WGS) entry which is preliminary data.</text>
</comment>
<evidence type="ECO:0000313" key="2">
    <source>
        <dbReference type="Proteomes" id="UP000037387"/>
    </source>
</evidence>
<reference evidence="1 2" key="1">
    <citation type="journal article" date="2015" name="Sci. Rep.">
        <title>Functional and structural properties of a novel cellulosome-like multienzyme complex: efficient glycoside hydrolysis of water-insoluble 7-xylosyl-10-deacetylpaclitaxel.</title>
        <authorList>
            <person name="Dou T.Y."/>
            <person name="Luan H.W."/>
            <person name="Ge G.B."/>
            <person name="Dong M.M."/>
            <person name="Zou H.F."/>
            <person name="He Y.Q."/>
            <person name="Cui P."/>
            <person name="Wang J.Y."/>
            <person name="Hao D.C."/>
            <person name="Yang S.L."/>
            <person name="Yang L."/>
        </authorList>
    </citation>
    <scope>NUCLEOTIDE SEQUENCE [LARGE SCALE GENOMIC DNA]</scope>
    <source>
        <strain evidence="1 2">F16</strain>
    </source>
</reference>
<organism evidence="1 2">
    <name type="scientific">Cellulosimicrobium cellulans F16</name>
    <dbReference type="NCBI Taxonomy" id="1350482"/>
    <lineage>
        <taxon>Bacteria</taxon>
        <taxon>Bacillati</taxon>
        <taxon>Actinomycetota</taxon>
        <taxon>Actinomycetes</taxon>
        <taxon>Micrococcales</taxon>
        <taxon>Promicromonosporaceae</taxon>
        <taxon>Cellulosimicrobium</taxon>
    </lineage>
</organism>
<dbReference type="AlphaFoldDB" id="A0A0M0FAV8"/>
<keyword evidence="2" id="KW-1185">Reference proteome</keyword>
<name>A0A0M0FAV8_CELCE</name>
<dbReference type="EMBL" id="ATNL01000006">
    <property type="protein sequence ID" value="KON74740.1"/>
    <property type="molecule type" value="Genomic_DNA"/>
</dbReference>
<dbReference type="PATRIC" id="fig|1350482.3.peg.394"/>
<sequence>MHEEHAVMVGRRVPWGVFVALDDKTEVFVDAAKVGHLDPRSGDRCVVVILDDERSPARGSLLDVDREVARRHRTGEQPLR</sequence>
<accession>A0A0M0FAV8</accession>
<dbReference type="Proteomes" id="UP000037387">
    <property type="component" value="Unassembled WGS sequence"/>
</dbReference>
<proteinExistence type="predicted"/>
<evidence type="ECO:0008006" key="3">
    <source>
        <dbReference type="Google" id="ProtNLM"/>
    </source>
</evidence>